<evidence type="ECO:0000256" key="2">
    <source>
        <dbReference type="ARBA" id="ARBA00022448"/>
    </source>
</evidence>
<keyword evidence="3" id="KW-0653">Protein transport</keyword>
<dbReference type="Gene3D" id="1.25.10.10">
    <property type="entry name" value="Leucine-rich Repeat Variant"/>
    <property type="match status" value="1"/>
</dbReference>
<evidence type="ECO:0000256" key="3">
    <source>
        <dbReference type="ARBA" id="ARBA00022927"/>
    </source>
</evidence>
<dbReference type="RefSeq" id="XP_068353068.1">
    <property type="nucleotide sequence ID" value="XM_068509134.1"/>
</dbReference>
<comment type="caution">
    <text evidence="4">The sequence shown here is derived from an EMBL/GenBank/DDBJ whole genome shotgun (WGS) entry which is preliminary data.</text>
</comment>
<evidence type="ECO:0000313" key="5">
    <source>
        <dbReference type="Proteomes" id="UP000179807"/>
    </source>
</evidence>
<dbReference type="Proteomes" id="UP000179807">
    <property type="component" value="Unassembled WGS sequence"/>
</dbReference>
<dbReference type="VEuPathDB" id="TrichDB:TRFO_33531"/>
<dbReference type="EMBL" id="MLAK01000980">
    <property type="protein sequence ID" value="OHS99931.1"/>
    <property type="molecule type" value="Genomic_DNA"/>
</dbReference>
<name>A0A1J4JQZ3_9EUKA</name>
<proteinExistence type="inferred from homology"/>
<evidence type="ECO:0008006" key="6">
    <source>
        <dbReference type="Google" id="ProtNLM"/>
    </source>
</evidence>
<sequence length="509" mass="56522">MNTLRLQKIDETDALYSLKSTGADLTDYREQLARERNARTLTLRRSQRPTIAQFLSKAAQSNQNRIPLIDSGNFPFLDPSYAISQLNTGNSNTLQEFLNHITSCAQQTPRLAQNLVKAPGVSEAFVNALSAGYSEQMIISIIRSLIVLFPIAGESMTTYVDDGLVMCLFDFLSSESVPLLQASIALTDVISEASGYARDSILCFNLHQFLIDVALSERDDQLTLQSCEALNKIFMNKQQIEPTILAGCVDQMACLLQLHNVQAVNTVLMCFVSMTNQMSALVFNLFDLNLFPIIVNMLSNQDLVSAALPLIGNLSVGHAAHIQSLLDNGLLSHLMILIDTEYTADVFWVLSNLVESVPHLTINLFSKDFIEKTVDIAASSSYEIEKEATFFLSTLIIFTETEDLIFFMQSSMLDLMIEMLGCGVLLIILRCLDALIRLSRAIEMKMSNSGVFLNLNGEFVEMFSGNEIHKRLSDLTDQKSNLIRERAEFLLKQIDACCPGDVASSLLAM</sequence>
<evidence type="ECO:0000256" key="1">
    <source>
        <dbReference type="ARBA" id="ARBA00010394"/>
    </source>
</evidence>
<organism evidence="4 5">
    <name type="scientific">Tritrichomonas foetus</name>
    <dbReference type="NCBI Taxonomy" id="1144522"/>
    <lineage>
        <taxon>Eukaryota</taxon>
        <taxon>Metamonada</taxon>
        <taxon>Parabasalia</taxon>
        <taxon>Tritrichomonadida</taxon>
        <taxon>Tritrichomonadidae</taxon>
        <taxon>Tritrichomonas</taxon>
    </lineage>
</organism>
<dbReference type="PANTHER" id="PTHR23316">
    <property type="entry name" value="IMPORTIN ALPHA"/>
    <property type="match status" value="1"/>
</dbReference>
<accession>A0A1J4JQZ3</accession>
<keyword evidence="5" id="KW-1185">Reference proteome</keyword>
<protein>
    <recommendedName>
        <fullName evidence="6">IBB domain-containing protein</fullName>
    </recommendedName>
</protein>
<dbReference type="InterPro" id="IPR016024">
    <property type="entry name" value="ARM-type_fold"/>
</dbReference>
<keyword evidence="2" id="KW-0813">Transport</keyword>
<dbReference type="GeneID" id="94843838"/>
<dbReference type="SUPFAM" id="SSF48371">
    <property type="entry name" value="ARM repeat"/>
    <property type="match status" value="1"/>
</dbReference>
<dbReference type="AlphaFoldDB" id="A0A1J4JQZ3"/>
<dbReference type="GO" id="GO:0015031">
    <property type="term" value="P:protein transport"/>
    <property type="evidence" value="ECO:0007669"/>
    <property type="project" value="UniProtKB-KW"/>
</dbReference>
<evidence type="ECO:0000313" key="4">
    <source>
        <dbReference type="EMBL" id="OHS99931.1"/>
    </source>
</evidence>
<dbReference type="InterPro" id="IPR011989">
    <property type="entry name" value="ARM-like"/>
</dbReference>
<reference evidence="4" key="1">
    <citation type="submission" date="2016-10" db="EMBL/GenBank/DDBJ databases">
        <authorList>
            <person name="Benchimol M."/>
            <person name="Almeida L.G."/>
            <person name="Vasconcelos A.T."/>
            <person name="Perreira-Neves A."/>
            <person name="Rosa I.A."/>
            <person name="Tasca T."/>
            <person name="Bogo M.R."/>
            <person name="de Souza W."/>
        </authorList>
    </citation>
    <scope>NUCLEOTIDE SEQUENCE [LARGE SCALE GENOMIC DNA]</scope>
    <source>
        <strain evidence="4">K</strain>
    </source>
</reference>
<gene>
    <name evidence="4" type="ORF">TRFO_33531</name>
</gene>
<dbReference type="OrthoDB" id="29145at2759"/>
<comment type="similarity">
    <text evidence="1">Belongs to the importin alpha family.</text>
</comment>